<dbReference type="GO" id="GO:0051301">
    <property type="term" value="P:cell division"/>
    <property type="evidence" value="ECO:0007669"/>
    <property type="project" value="UniProtKB-KW"/>
</dbReference>
<dbReference type="NCBIfam" id="TIGR00281">
    <property type="entry name" value="SMC-Scp complex subunit ScpB"/>
    <property type="match status" value="1"/>
</dbReference>
<proteinExistence type="predicted"/>
<sequence length="167" mass="18676">MNLKAILEALLFVADTPLTLGKFKKILKEYSVKDIKQALKALQADYQSPEHGIELVEVAGGFRLQTKAEFRSYIISLKQKSPFRLSRSALETLAIIAYRQPITRKEIEAIKGVDVSMSLKTLLKLNLIKTAGRKQGSTALLYVTTAYFLEVFGLKDLSELPKLTDLS</sequence>
<dbReference type="PANTHER" id="PTHR34298:SF2">
    <property type="entry name" value="SEGREGATION AND CONDENSATION PROTEIN B"/>
    <property type="match status" value="1"/>
</dbReference>
<keyword evidence="4" id="KW-0131">Cell cycle</keyword>
<protein>
    <submittedName>
        <fullName evidence="5">SMC-Scp complex subunit ScpB</fullName>
    </submittedName>
</protein>
<keyword evidence="1" id="KW-0963">Cytoplasm</keyword>
<dbReference type="SUPFAM" id="SSF46785">
    <property type="entry name" value="Winged helix' DNA-binding domain"/>
    <property type="match status" value="2"/>
</dbReference>
<dbReference type="AlphaFoldDB" id="A0A7C0Y5U8"/>
<keyword evidence="3" id="KW-0159">Chromosome partition</keyword>
<dbReference type="Gene3D" id="1.10.10.10">
    <property type="entry name" value="Winged helix-like DNA-binding domain superfamily/Winged helix DNA-binding domain"/>
    <property type="match status" value="2"/>
</dbReference>
<accession>A0A7C0Y5U8</accession>
<dbReference type="EMBL" id="DRBS01000029">
    <property type="protein sequence ID" value="HDD43370.1"/>
    <property type="molecule type" value="Genomic_DNA"/>
</dbReference>
<dbReference type="PANTHER" id="PTHR34298">
    <property type="entry name" value="SEGREGATION AND CONDENSATION PROTEIN B"/>
    <property type="match status" value="1"/>
</dbReference>
<dbReference type="InterPro" id="IPR005234">
    <property type="entry name" value="ScpB_csome_segregation"/>
</dbReference>
<evidence type="ECO:0000256" key="4">
    <source>
        <dbReference type="ARBA" id="ARBA00023306"/>
    </source>
</evidence>
<evidence type="ECO:0000256" key="1">
    <source>
        <dbReference type="ARBA" id="ARBA00022490"/>
    </source>
</evidence>
<dbReference type="Pfam" id="PF04079">
    <property type="entry name" value="SMC_ScpB"/>
    <property type="match status" value="1"/>
</dbReference>
<organism evidence="5">
    <name type="scientific">Desulfofervidus auxilii</name>
    <dbReference type="NCBI Taxonomy" id="1621989"/>
    <lineage>
        <taxon>Bacteria</taxon>
        <taxon>Pseudomonadati</taxon>
        <taxon>Thermodesulfobacteriota</taxon>
        <taxon>Candidatus Desulfofervidia</taxon>
        <taxon>Candidatus Desulfofervidales</taxon>
        <taxon>Candidatus Desulfofervidaceae</taxon>
        <taxon>Candidatus Desulfofervidus</taxon>
    </lineage>
</organism>
<dbReference type="GO" id="GO:0051304">
    <property type="term" value="P:chromosome separation"/>
    <property type="evidence" value="ECO:0007669"/>
    <property type="project" value="InterPro"/>
</dbReference>
<reference evidence="5" key="1">
    <citation type="journal article" date="2020" name="mSystems">
        <title>Genome- and Community-Level Interaction Insights into Carbon Utilization and Element Cycling Functions of Hydrothermarchaeota in Hydrothermal Sediment.</title>
        <authorList>
            <person name="Zhou Z."/>
            <person name="Liu Y."/>
            <person name="Xu W."/>
            <person name="Pan J."/>
            <person name="Luo Z.H."/>
            <person name="Li M."/>
        </authorList>
    </citation>
    <scope>NUCLEOTIDE SEQUENCE [LARGE SCALE GENOMIC DNA]</scope>
    <source>
        <strain evidence="5">HyVt-233</strain>
    </source>
</reference>
<dbReference type="Proteomes" id="UP000886289">
    <property type="component" value="Unassembled WGS sequence"/>
</dbReference>
<keyword evidence="2" id="KW-0132">Cell division</keyword>
<comment type="caution">
    <text evidence="5">The sequence shown here is derived from an EMBL/GenBank/DDBJ whole genome shotgun (WGS) entry which is preliminary data.</text>
</comment>
<evidence type="ECO:0000256" key="3">
    <source>
        <dbReference type="ARBA" id="ARBA00022829"/>
    </source>
</evidence>
<evidence type="ECO:0000256" key="2">
    <source>
        <dbReference type="ARBA" id="ARBA00022618"/>
    </source>
</evidence>
<dbReference type="InterPro" id="IPR036390">
    <property type="entry name" value="WH_DNA-bd_sf"/>
</dbReference>
<name>A0A7C0Y5U8_DESA2</name>
<evidence type="ECO:0000313" key="5">
    <source>
        <dbReference type="EMBL" id="HDD43370.1"/>
    </source>
</evidence>
<dbReference type="PIRSF" id="PIRSF019345">
    <property type="entry name" value="ScpB"/>
    <property type="match status" value="1"/>
</dbReference>
<gene>
    <name evidence="5" type="primary">scpB</name>
    <name evidence="5" type="ORF">ENG63_00710</name>
</gene>
<dbReference type="InterPro" id="IPR036388">
    <property type="entry name" value="WH-like_DNA-bd_sf"/>
</dbReference>